<accession>A0AAN1XZU8</accession>
<sequence>MIQKKIVTCGTLFCIGERLPIIVSGCEAVKDMEALRYPDLAPISRKANALRLRSRHVLRRPVW</sequence>
<dbReference type="AlphaFoldDB" id="A0AAN1XZU8"/>
<evidence type="ECO:0000313" key="1">
    <source>
        <dbReference type="EMBL" id="BDE07493.1"/>
    </source>
</evidence>
<keyword evidence="2" id="KW-1185">Reference proteome</keyword>
<name>A0AAN1XZU8_UNVUL</name>
<protein>
    <submittedName>
        <fullName evidence="1">Uncharacterized protein</fullName>
    </submittedName>
</protein>
<dbReference type="EMBL" id="AP025523">
    <property type="protein sequence ID" value="BDE07493.1"/>
    <property type="molecule type" value="Genomic_DNA"/>
</dbReference>
<reference evidence="1 2" key="1">
    <citation type="journal article" date="2022" name="ISME Commun">
        <title>Vulcanimicrobium alpinus gen. nov. sp. nov., the first cultivated representative of the candidate phylum 'Eremiobacterota', is a metabolically versatile aerobic anoxygenic phototroph.</title>
        <authorList>
            <person name="Yabe S."/>
            <person name="Muto K."/>
            <person name="Abe K."/>
            <person name="Yokota A."/>
            <person name="Staudigel H."/>
            <person name="Tebo B.M."/>
        </authorList>
    </citation>
    <scope>NUCLEOTIDE SEQUENCE [LARGE SCALE GENOMIC DNA]</scope>
    <source>
        <strain evidence="1 2">WC8-2</strain>
    </source>
</reference>
<proteinExistence type="predicted"/>
<gene>
    <name evidence="1" type="ORF">WPS_27690</name>
</gene>
<organism evidence="1 2">
    <name type="scientific">Vulcanimicrobium alpinum</name>
    <dbReference type="NCBI Taxonomy" id="3016050"/>
    <lineage>
        <taxon>Bacteria</taxon>
        <taxon>Bacillati</taxon>
        <taxon>Vulcanimicrobiota</taxon>
        <taxon>Vulcanimicrobiia</taxon>
        <taxon>Vulcanimicrobiales</taxon>
        <taxon>Vulcanimicrobiaceae</taxon>
        <taxon>Vulcanimicrobium</taxon>
    </lineage>
</organism>
<dbReference type="Proteomes" id="UP001317532">
    <property type="component" value="Chromosome"/>
</dbReference>
<dbReference type="KEGG" id="vab:WPS_27690"/>
<evidence type="ECO:0000313" key="2">
    <source>
        <dbReference type="Proteomes" id="UP001317532"/>
    </source>
</evidence>